<protein>
    <submittedName>
        <fullName evidence="2">Uncharacterized protein</fullName>
    </submittedName>
</protein>
<dbReference type="EMBL" id="FO904942">
    <property type="protein sequence ID" value="CDP32225.1"/>
    <property type="molecule type" value="Genomic_DNA"/>
</dbReference>
<dbReference type="PANTHER" id="PTHR36681">
    <property type="entry name" value="NUCLEAR GTPASE, GERMINAL CENTER-ASSOCIATED, TANDEM DUPLICATE 3"/>
    <property type="match status" value="1"/>
</dbReference>
<feature type="region of interest" description="Disordered" evidence="1">
    <location>
        <begin position="389"/>
        <end position="446"/>
    </location>
</feature>
<evidence type="ECO:0000313" key="2">
    <source>
        <dbReference type="EMBL" id="CDP32225.1"/>
    </source>
</evidence>
<evidence type="ECO:0000313" key="3">
    <source>
        <dbReference type="Proteomes" id="UP000001197"/>
    </source>
</evidence>
<dbReference type="Proteomes" id="UP000001197">
    <property type="component" value="Chromosome 7"/>
</dbReference>
<feature type="compositionally biased region" description="Acidic residues" evidence="1">
    <location>
        <begin position="423"/>
        <end position="434"/>
    </location>
</feature>
<dbReference type="PANTHER" id="PTHR36681:SF3">
    <property type="entry name" value="NUCLEAR GTPASE, GERMINAL CENTER-ASSOCIATED, TANDEM DUPLICATE 3"/>
    <property type="match status" value="1"/>
</dbReference>
<reference evidence="2 3" key="1">
    <citation type="journal article" date="2008" name="Genome Biol.">
        <title>The genome sequence of the model ascomycete fungus Podospora anserina.</title>
        <authorList>
            <person name="Espagne E."/>
            <person name="Lespinet O."/>
            <person name="Malagnac F."/>
            <person name="Da Silva C."/>
            <person name="Jaillon O."/>
            <person name="Porcel B.M."/>
            <person name="Couloux A."/>
            <person name="Aury J.-M."/>
            <person name="Segurens B."/>
            <person name="Poulain J."/>
            <person name="Anthouard V."/>
            <person name="Grossetete S."/>
            <person name="Khalili H."/>
            <person name="Coppin E."/>
            <person name="Dequard-Chablat M."/>
            <person name="Picard M."/>
            <person name="Contamine V."/>
            <person name="Arnaise S."/>
            <person name="Bourdais A."/>
            <person name="Berteaux-Lecellier V."/>
            <person name="Gautheret D."/>
            <person name="de Vries R.P."/>
            <person name="Battaglia E."/>
            <person name="Coutinho P.M."/>
            <person name="Danchin E.G.J."/>
            <person name="Henrissat B."/>
            <person name="El Khoury R."/>
            <person name="Sainsard-Chanet A."/>
            <person name="Boivin A."/>
            <person name="Pinan-Lucarre B."/>
            <person name="Sellem C.H."/>
            <person name="Debuchy R."/>
            <person name="Wincker P."/>
            <person name="Weissenbach J."/>
            <person name="Silar P."/>
        </authorList>
    </citation>
    <scope>NUCLEOTIDE SEQUENCE [LARGE SCALE GENOMIC DNA]</scope>
    <source>
        <strain evidence="3">S / ATCC MYA-4624 / DSM 980 / FGSC 10383</strain>
    </source>
</reference>
<dbReference type="eggNOG" id="ENOG502QU12">
    <property type="taxonomic scope" value="Eukaryota"/>
</dbReference>
<keyword evidence="3" id="KW-1185">Reference proteome</keyword>
<feature type="compositionally biased region" description="Basic and acidic residues" evidence="1">
    <location>
        <begin position="435"/>
        <end position="446"/>
    </location>
</feature>
<name>A0A090CTF5_PODAN</name>
<dbReference type="InParanoid" id="A0A090CTF5"/>
<accession>A0A090CTF5</accession>
<reference evidence="3" key="2">
    <citation type="journal article" date="2014" name="Genetics">
        <title>Maintaining two mating types: Structure of the mating type locus and its role in heterokaryosis in Podospora anserina.</title>
        <authorList>
            <person name="Grognet P."/>
            <person name="Bidard F."/>
            <person name="Kuchly C."/>
            <person name="Tong L.C.H."/>
            <person name="Coppin E."/>
            <person name="Benkhali J.A."/>
            <person name="Couloux A."/>
            <person name="Wincker P."/>
            <person name="Debuchy R."/>
            <person name="Silar P."/>
        </authorList>
    </citation>
    <scope>GENOME REANNOTATION</scope>
    <source>
        <strain evidence="3">S / ATCC MYA-4624 / DSM 980 / FGSC 10383</strain>
    </source>
</reference>
<proteinExistence type="predicted"/>
<dbReference type="AlphaFoldDB" id="A0A090CTF5"/>
<organism evidence="2 3">
    <name type="scientific">Podospora anserina (strain S / ATCC MYA-4624 / DSM 980 / FGSC 10383)</name>
    <name type="common">Pleurage anserina</name>
    <dbReference type="NCBI Taxonomy" id="515849"/>
    <lineage>
        <taxon>Eukaryota</taxon>
        <taxon>Fungi</taxon>
        <taxon>Dikarya</taxon>
        <taxon>Ascomycota</taxon>
        <taxon>Pezizomycotina</taxon>
        <taxon>Sordariomycetes</taxon>
        <taxon>Sordariomycetidae</taxon>
        <taxon>Sordariales</taxon>
        <taxon>Podosporaceae</taxon>
        <taxon>Podospora</taxon>
        <taxon>Podospora anserina</taxon>
    </lineage>
</organism>
<sequence length="782" mass="88480">MESPPSKEGKPPTIYTSEDTYFESLHTLGKEDFRSSMRGSNVPSNCLRMPKQLFKVSRTCPRSATGSKILTASNKKLAHSVCACTAAITEVSYNTSDDPKKYRAEVEFITADEWAKELDILLDDIHNGQATFGPEVFGTESEAGIAYHKLRAVYPALKGDDIKKGKFNVDTLVKDDSVKHLFGSVKTVACPSSNGFVKLLRTFVHSKEKGRGRPKEATSLEFWPLIKVVRVFIRSETLKSGLVLVDLDSNAARSRIANRYIQRCSGLWVVTPITRAVDDLAARQLLGKAFKRQLRFDGAYSAVTVICSKTDDISETELLKSLPDHAEAHRYNEKLKVMRAEVLERSGDLMSKKQQLAQVREDIKLLNNQSLRLKLTLLENPSDGMIVLELPQASRKRPARPAADEARKRFRKQQQDQSPEASDLSDDAEPLFEEGEPRQEKISRDEASQRLMNEVIDLLKKQRRSACICFRNDFSKPELQRQFGEGVLDKVQQDKYYEIVKKLPVFCVSSNAYHKLMGRLQEGESIHGFTTTDDTQIPMLKEHALNIVAQIECENYRQVLRDFARFLTGLHLRVLVAAKHYTLAEDIREVEKAILQDRLNELQQRFDSMIEEAFNNLDQAVHSNIFCKLPNARDTASKSAITAIERWFSRPRNGGLLYGTFRAACVRDFISPGWEKVFPDLVTKHLVPLADGMIMELRAFSNLTAEREVLNKLPVFFAVRHQMTLLEGILQDVPKLSKRLNDTQKSASRMIVSTIRENMIPAYQACKEEKGMLPCSGALAWS</sequence>
<evidence type="ECO:0000256" key="1">
    <source>
        <dbReference type="SAM" id="MobiDB-lite"/>
    </source>
</evidence>